<dbReference type="InterPro" id="IPR016181">
    <property type="entry name" value="Acyl_CoA_acyltransferase"/>
</dbReference>
<dbReference type="EMBL" id="CAACVG010013155">
    <property type="protein sequence ID" value="VEN61390.1"/>
    <property type="molecule type" value="Genomic_DNA"/>
</dbReference>
<reference evidence="2 3" key="1">
    <citation type="submission" date="2019-01" db="EMBL/GenBank/DDBJ databases">
        <authorList>
            <person name="Sayadi A."/>
        </authorList>
    </citation>
    <scope>NUCLEOTIDE SEQUENCE [LARGE SCALE GENOMIC DNA]</scope>
</reference>
<dbReference type="Pfam" id="PF00583">
    <property type="entry name" value="Acetyltransf_1"/>
    <property type="match status" value="1"/>
</dbReference>
<dbReference type="GO" id="GO:0016747">
    <property type="term" value="F:acyltransferase activity, transferring groups other than amino-acyl groups"/>
    <property type="evidence" value="ECO:0007669"/>
    <property type="project" value="InterPro"/>
</dbReference>
<dbReference type="CDD" id="cd04301">
    <property type="entry name" value="NAT_SF"/>
    <property type="match status" value="1"/>
</dbReference>
<dbReference type="Proteomes" id="UP000410492">
    <property type="component" value="Unassembled WGS sequence"/>
</dbReference>
<dbReference type="PROSITE" id="PS51186">
    <property type="entry name" value="GNAT"/>
    <property type="match status" value="1"/>
</dbReference>
<organism evidence="2 3">
    <name type="scientific">Callosobruchus maculatus</name>
    <name type="common">Southern cowpea weevil</name>
    <name type="synonym">Pulse bruchid</name>
    <dbReference type="NCBI Taxonomy" id="64391"/>
    <lineage>
        <taxon>Eukaryota</taxon>
        <taxon>Metazoa</taxon>
        <taxon>Ecdysozoa</taxon>
        <taxon>Arthropoda</taxon>
        <taxon>Hexapoda</taxon>
        <taxon>Insecta</taxon>
        <taxon>Pterygota</taxon>
        <taxon>Neoptera</taxon>
        <taxon>Endopterygota</taxon>
        <taxon>Coleoptera</taxon>
        <taxon>Polyphaga</taxon>
        <taxon>Cucujiformia</taxon>
        <taxon>Chrysomeloidea</taxon>
        <taxon>Chrysomelidae</taxon>
        <taxon>Bruchinae</taxon>
        <taxon>Bruchini</taxon>
        <taxon>Callosobruchus</taxon>
    </lineage>
</organism>
<evidence type="ECO:0000259" key="1">
    <source>
        <dbReference type="PROSITE" id="PS51186"/>
    </source>
</evidence>
<gene>
    <name evidence="2" type="ORF">CALMAC_LOCUS18811</name>
</gene>
<sequence>MEIKSFKGNIAVREVKKLRIQSDFINQWYIDYRVSCFILYTEGRPASFALMSTMRFDPLHQHEEPKTLNYIFTLPEHRRKGFAEHLVKHVKEKHQFTAFCSNDSSEKLFTKCQCINHGDYNNTVMFRWP</sequence>
<accession>A0A653DMD2</accession>
<feature type="domain" description="N-acetyltransferase" evidence="1">
    <location>
        <begin position="1"/>
        <end position="129"/>
    </location>
</feature>
<evidence type="ECO:0000313" key="3">
    <source>
        <dbReference type="Proteomes" id="UP000410492"/>
    </source>
</evidence>
<proteinExistence type="predicted"/>
<dbReference type="SUPFAM" id="SSF55729">
    <property type="entry name" value="Acyl-CoA N-acyltransferases (Nat)"/>
    <property type="match status" value="1"/>
</dbReference>
<protein>
    <recommendedName>
        <fullName evidence="1">N-acetyltransferase domain-containing protein</fullName>
    </recommendedName>
</protein>
<dbReference type="InterPro" id="IPR000182">
    <property type="entry name" value="GNAT_dom"/>
</dbReference>
<name>A0A653DMD2_CALMS</name>
<dbReference type="OrthoDB" id="61870at2759"/>
<keyword evidence="3" id="KW-1185">Reference proteome</keyword>
<dbReference type="Gene3D" id="3.40.630.30">
    <property type="match status" value="1"/>
</dbReference>
<evidence type="ECO:0000313" key="2">
    <source>
        <dbReference type="EMBL" id="VEN61390.1"/>
    </source>
</evidence>
<dbReference type="AlphaFoldDB" id="A0A653DMD2"/>